<proteinExistence type="predicted"/>
<reference evidence="1 2" key="1">
    <citation type="submission" date="2018-03" db="EMBL/GenBank/DDBJ databases">
        <title>Draft genome sequence of the plant growth promoting rhizobacterium Pseudomonas protegens strain BNJ-SS-45 isolated from wheat (Triticum aestivum) rhizosphere.</title>
        <authorList>
            <person name="Bajpai A."/>
            <person name="Shende K."/>
            <person name="Meena N."/>
            <person name="Upadhyayula S.R."/>
            <person name="Suravajhala P."/>
            <person name="Medicherla K.M."/>
            <person name="Johri B.N."/>
        </authorList>
    </citation>
    <scope>NUCLEOTIDE SEQUENCE [LARGE SCALE GENOMIC DNA]</scope>
    <source>
        <strain evidence="1 2">BNJ-SS-45</strain>
    </source>
</reference>
<dbReference type="AlphaFoldDB" id="A0A2T6GBI0"/>
<protein>
    <submittedName>
        <fullName evidence="1">Uncharacterized protein</fullName>
    </submittedName>
</protein>
<evidence type="ECO:0000313" key="2">
    <source>
        <dbReference type="Proteomes" id="UP000244178"/>
    </source>
</evidence>
<accession>A0A2T6GBI0</accession>
<dbReference type="Proteomes" id="UP000244178">
    <property type="component" value="Unassembled WGS sequence"/>
</dbReference>
<dbReference type="RefSeq" id="WP_108546412.1">
    <property type="nucleotide sequence ID" value="NZ_PYJM01000012.1"/>
</dbReference>
<gene>
    <name evidence="1" type="ORF">C5U62_31580</name>
</gene>
<name>A0A2T6GBI0_9PSED</name>
<dbReference type="EMBL" id="PYJM01000012">
    <property type="protein sequence ID" value="PUA41509.1"/>
    <property type="molecule type" value="Genomic_DNA"/>
</dbReference>
<evidence type="ECO:0000313" key="1">
    <source>
        <dbReference type="EMBL" id="PUA41509.1"/>
    </source>
</evidence>
<sequence>MTDHPITVESARACLVSVMFAPAQQLSIMIHEASEPADGNPLGDWMIEGIFENDEPYNGPLSGLGIGLEPGPVGLVDFRALAGHRPLMPEAYLALETLKSSSRTEVDPLQPWTRWIRFALEREASMPLHAADEAWLERIFADRHCCYVMSRDEVKPTKRAVRWR</sequence>
<organism evidence="1 2">
    <name type="scientific">Pseudomonas protegens</name>
    <dbReference type="NCBI Taxonomy" id="380021"/>
    <lineage>
        <taxon>Bacteria</taxon>
        <taxon>Pseudomonadati</taxon>
        <taxon>Pseudomonadota</taxon>
        <taxon>Gammaproteobacteria</taxon>
        <taxon>Pseudomonadales</taxon>
        <taxon>Pseudomonadaceae</taxon>
        <taxon>Pseudomonas</taxon>
    </lineage>
</organism>
<comment type="caution">
    <text evidence="1">The sequence shown here is derived from an EMBL/GenBank/DDBJ whole genome shotgun (WGS) entry which is preliminary data.</text>
</comment>